<gene>
    <name evidence="6" type="ORF">OCV88_01435</name>
</gene>
<dbReference type="SMART" id="SM00363">
    <property type="entry name" value="S4"/>
    <property type="match status" value="1"/>
</dbReference>
<dbReference type="InterPro" id="IPR042092">
    <property type="entry name" value="PsdUridine_s_RsuA/RluB/E/F_cat"/>
</dbReference>
<dbReference type="RefSeq" id="WP_158423871.1">
    <property type="nucleotide sequence ID" value="NZ_JAOQJQ010000001.1"/>
</dbReference>
<dbReference type="EMBL" id="JAOQJQ010000001">
    <property type="protein sequence ID" value="MCU6760996.1"/>
    <property type="molecule type" value="Genomic_DNA"/>
</dbReference>
<dbReference type="PROSITE" id="PS01149">
    <property type="entry name" value="PSI_RSU"/>
    <property type="match status" value="1"/>
</dbReference>
<evidence type="ECO:0000256" key="1">
    <source>
        <dbReference type="ARBA" id="ARBA00008348"/>
    </source>
</evidence>
<dbReference type="NCBIfam" id="TIGR00093">
    <property type="entry name" value="pseudouridine synthase"/>
    <property type="match status" value="1"/>
</dbReference>
<organism evidence="6 7">
    <name type="scientific">Brotonthovivens ammoniilytica</name>
    <dbReference type="NCBI Taxonomy" id="2981725"/>
    <lineage>
        <taxon>Bacteria</taxon>
        <taxon>Bacillati</taxon>
        <taxon>Bacillota</taxon>
        <taxon>Clostridia</taxon>
        <taxon>Lachnospirales</taxon>
        <taxon>Lachnospiraceae</taxon>
        <taxon>Brotonthovivens</taxon>
    </lineage>
</organism>
<dbReference type="InterPro" id="IPR020094">
    <property type="entry name" value="TruA/RsuA/RluB/E/F_N"/>
</dbReference>
<sequence length="260" mass="29654">MNQNGTENGIRINKYLSEAGICSRREADRQIEAGNVTIDGKTARIGDRVIDGQTVYLGGRPVQKEEEKILLAVYKPRGIVCTSQKKERNNIVDFVGYSKRIYPVGRLDKDSEGLILMTNQGALVNKIMRAGNMHEKEYIVEVHKEITPDFIQGMANGVYLKELDVTTRRCKISQTGKRQFTIVLTQGYNRQIRRMCQVFSYRVVSLKRVRIMNIHLGGLKPGAYRKVTKEEYQVLMNLTKHSSQTTVINEWAGGGRTWRK</sequence>
<keyword evidence="2 4" id="KW-0413">Isomerase</keyword>
<dbReference type="InterPro" id="IPR006145">
    <property type="entry name" value="PsdUridine_synth_RsuA/RluA"/>
</dbReference>
<proteinExistence type="inferred from homology"/>
<dbReference type="InterPro" id="IPR050343">
    <property type="entry name" value="RsuA_PseudoU_synthase"/>
</dbReference>
<dbReference type="Gene3D" id="3.30.70.580">
    <property type="entry name" value="Pseudouridine synthase I, catalytic domain, N-terminal subdomain"/>
    <property type="match status" value="1"/>
</dbReference>
<dbReference type="SUPFAM" id="SSF55120">
    <property type="entry name" value="Pseudouridine synthase"/>
    <property type="match status" value="1"/>
</dbReference>
<protein>
    <recommendedName>
        <fullName evidence="4">Pseudouridine synthase</fullName>
        <ecNumber evidence="4">5.4.99.-</ecNumber>
    </recommendedName>
</protein>
<dbReference type="CDD" id="cd00165">
    <property type="entry name" value="S4"/>
    <property type="match status" value="1"/>
</dbReference>
<accession>A0ABT2TGZ8</accession>
<comment type="similarity">
    <text evidence="1 4">Belongs to the pseudouridine synthase RsuA family.</text>
</comment>
<evidence type="ECO:0000256" key="3">
    <source>
        <dbReference type="PROSITE-ProRule" id="PRU00182"/>
    </source>
</evidence>
<name>A0ABT2TGZ8_9FIRM</name>
<dbReference type="Proteomes" id="UP001652442">
    <property type="component" value="Unassembled WGS sequence"/>
</dbReference>
<dbReference type="PANTHER" id="PTHR47683">
    <property type="entry name" value="PSEUDOURIDINE SYNTHASE FAMILY PROTEIN-RELATED"/>
    <property type="match status" value="1"/>
</dbReference>
<dbReference type="InterPro" id="IPR018496">
    <property type="entry name" value="PsdUridine_synth_RsuA/RluB_CS"/>
</dbReference>
<evidence type="ECO:0000259" key="5">
    <source>
        <dbReference type="SMART" id="SM00363"/>
    </source>
</evidence>
<dbReference type="SUPFAM" id="SSF55174">
    <property type="entry name" value="Alpha-L RNA-binding motif"/>
    <property type="match status" value="1"/>
</dbReference>
<dbReference type="PROSITE" id="PS50889">
    <property type="entry name" value="S4"/>
    <property type="match status" value="1"/>
</dbReference>
<dbReference type="InterPro" id="IPR020103">
    <property type="entry name" value="PsdUridine_synth_cat_dom_sf"/>
</dbReference>
<dbReference type="Gene3D" id="3.30.70.1560">
    <property type="entry name" value="Alpha-L RNA-binding motif"/>
    <property type="match status" value="1"/>
</dbReference>
<dbReference type="InterPro" id="IPR036986">
    <property type="entry name" value="S4_RNA-bd_sf"/>
</dbReference>
<dbReference type="InterPro" id="IPR000748">
    <property type="entry name" value="PsdUridine_synth_RsuA/RluB/E/F"/>
</dbReference>
<evidence type="ECO:0000256" key="2">
    <source>
        <dbReference type="ARBA" id="ARBA00023235"/>
    </source>
</evidence>
<reference evidence="6 7" key="1">
    <citation type="journal article" date="2021" name="ISME Commun">
        <title>Automated analysis of genomic sequences facilitates high-throughput and comprehensive description of bacteria.</title>
        <authorList>
            <person name="Hitch T.C.A."/>
        </authorList>
    </citation>
    <scope>NUCLEOTIDE SEQUENCE [LARGE SCALE GENOMIC DNA]</scope>
    <source>
        <strain evidence="6 7">Sanger_109</strain>
    </source>
</reference>
<evidence type="ECO:0000313" key="6">
    <source>
        <dbReference type="EMBL" id="MCU6760996.1"/>
    </source>
</evidence>
<keyword evidence="7" id="KW-1185">Reference proteome</keyword>
<dbReference type="EC" id="5.4.99.-" evidence="4"/>
<dbReference type="PANTHER" id="PTHR47683:SF2">
    <property type="entry name" value="RNA-BINDING S4 DOMAIN-CONTAINING PROTEIN"/>
    <property type="match status" value="1"/>
</dbReference>
<evidence type="ECO:0000313" key="7">
    <source>
        <dbReference type="Proteomes" id="UP001652442"/>
    </source>
</evidence>
<comment type="caution">
    <text evidence="6">The sequence shown here is derived from an EMBL/GenBank/DDBJ whole genome shotgun (WGS) entry which is preliminary data.</text>
</comment>
<dbReference type="InterPro" id="IPR002942">
    <property type="entry name" value="S4_RNA-bd"/>
</dbReference>
<dbReference type="Pfam" id="PF00849">
    <property type="entry name" value="PseudoU_synth_2"/>
    <property type="match status" value="1"/>
</dbReference>
<dbReference type="Gene3D" id="3.10.290.10">
    <property type="entry name" value="RNA-binding S4 domain"/>
    <property type="match status" value="1"/>
</dbReference>
<evidence type="ECO:0000256" key="4">
    <source>
        <dbReference type="RuleBase" id="RU003887"/>
    </source>
</evidence>
<dbReference type="Pfam" id="PF01479">
    <property type="entry name" value="S4"/>
    <property type="match status" value="1"/>
</dbReference>
<feature type="domain" description="RNA-binding S4" evidence="5">
    <location>
        <begin position="10"/>
        <end position="67"/>
    </location>
</feature>
<keyword evidence="3" id="KW-0694">RNA-binding</keyword>